<name>A0A5B6TM67_9BACT</name>
<proteinExistence type="predicted"/>
<sequence>MVLLLFSCAEKELEEEELDFPQKFIGTFKGTAQETFLDTKSSTQKDTAYTNVLVTIGRNPEDAKQVYVTVELPTGRVQNYIKVDVIGSQLTYLMSAKSCGCVSSLEASLHGFVLTMSLYEHNSMLADSRMELQVTKQ</sequence>
<dbReference type="AlphaFoldDB" id="A0A5B6TM67"/>
<dbReference type="RefSeq" id="WP_149090150.1">
    <property type="nucleotide sequence ID" value="NZ_VKKY01000001.1"/>
</dbReference>
<evidence type="ECO:0000313" key="2">
    <source>
        <dbReference type="Proteomes" id="UP000324133"/>
    </source>
</evidence>
<evidence type="ECO:0000313" key="1">
    <source>
        <dbReference type="EMBL" id="KAA3440519.1"/>
    </source>
</evidence>
<dbReference type="EMBL" id="VKKY01000001">
    <property type="protein sequence ID" value="KAA3440519.1"/>
    <property type="molecule type" value="Genomic_DNA"/>
</dbReference>
<dbReference type="Proteomes" id="UP000324133">
    <property type="component" value="Unassembled WGS sequence"/>
</dbReference>
<keyword evidence="2" id="KW-1185">Reference proteome</keyword>
<organism evidence="1 2">
    <name type="scientific">Rufibacter hautae</name>
    <dbReference type="NCBI Taxonomy" id="2595005"/>
    <lineage>
        <taxon>Bacteria</taxon>
        <taxon>Pseudomonadati</taxon>
        <taxon>Bacteroidota</taxon>
        <taxon>Cytophagia</taxon>
        <taxon>Cytophagales</taxon>
        <taxon>Hymenobacteraceae</taxon>
        <taxon>Rufibacter</taxon>
    </lineage>
</organism>
<gene>
    <name evidence="1" type="ORF">FOA19_07675</name>
</gene>
<accession>A0A5B6TM67</accession>
<reference evidence="1 2" key="1">
    <citation type="submission" date="2019-07" db="EMBL/GenBank/DDBJ databases">
        <title>Rufibacter sp. nov., isolated from lake sediment.</title>
        <authorList>
            <person name="Qu J.-H."/>
        </authorList>
    </citation>
    <scope>NUCLEOTIDE SEQUENCE [LARGE SCALE GENOMIC DNA]</scope>
    <source>
        <strain evidence="1 2">NBS58-1</strain>
    </source>
</reference>
<protein>
    <submittedName>
        <fullName evidence="1">Uncharacterized protein</fullName>
    </submittedName>
</protein>
<comment type="caution">
    <text evidence="1">The sequence shown here is derived from an EMBL/GenBank/DDBJ whole genome shotgun (WGS) entry which is preliminary data.</text>
</comment>